<evidence type="ECO:0000313" key="3">
    <source>
        <dbReference type="Proteomes" id="UP000290527"/>
    </source>
</evidence>
<gene>
    <name evidence="2" type="ORF">MHHB_P0725</name>
</gene>
<sequence length="178" mass="20210">MTDFTIFNLFNINNIKEKEKQQNATGKKFNKLPIDFEEICDINRPILGRYIDIVLYRAVLLSLVKYLGFNALSKLYHAGVDFGKRLGVKSIDEMIECFESLRIGIPELVSEDPIKIRVYECAFCSGLPNIGKPVPVCHFERGVLTGCLEDILNKKVKIVESKCCANGYDCCEFKEVSK</sequence>
<comment type="caution">
    <text evidence="2">The sequence shown here is derived from an EMBL/GenBank/DDBJ whole genome shotgun (WGS) entry which is preliminary data.</text>
</comment>
<evidence type="ECO:0000313" key="2">
    <source>
        <dbReference type="EMBL" id="GBF36495.1"/>
    </source>
</evidence>
<dbReference type="InterPro" id="IPR004096">
    <property type="entry name" value="V4R"/>
</dbReference>
<dbReference type="InterPro" id="IPR024096">
    <property type="entry name" value="NO_sig/Golgi_transp_ligand-bd"/>
</dbReference>
<feature type="domain" description="4-vinyl reductase 4VR" evidence="1">
    <location>
        <begin position="113"/>
        <end position="177"/>
    </location>
</feature>
<dbReference type="OrthoDB" id="371687at2157"/>
<protein>
    <recommendedName>
        <fullName evidence="1">4-vinyl reductase 4VR domain-containing protein</fullName>
    </recommendedName>
</protein>
<dbReference type="PANTHER" id="PTHR35090:SF2">
    <property type="entry name" value="ARSR FAMILY TRANSCRIPTIONAL REGULATOR"/>
    <property type="match status" value="1"/>
</dbReference>
<dbReference type="PANTHER" id="PTHR35090">
    <property type="entry name" value="DNA-DIRECTED RNA POLYMERASE SUBUNIT I"/>
    <property type="match status" value="1"/>
</dbReference>
<dbReference type="Pfam" id="PF02830">
    <property type="entry name" value="V4R"/>
    <property type="match status" value="1"/>
</dbReference>
<proteinExistence type="predicted"/>
<dbReference type="Gene3D" id="3.30.1380.20">
    <property type="entry name" value="Trafficking protein particle complex subunit 3"/>
    <property type="match status" value="1"/>
</dbReference>
<name>A0A401HQK4_9EURY</name>
<dbReference type="EMBL" id="BFAX01000003">
    <property type="protein sequence ID" value="GBF36495.1"/>
    <property type="molecule type" value="Genomic_DNA"/>
</dbReference>
<dbReference type="SMART" id="SM00989">
    <property type="entry name" value="V4R"/>
    <property type="match status" value="1"/>
</dbReference>
<dbReference type="SUPFAM" id="SSF111126">
    <property type="entry name" value="Ligand-binding domain in the NO signalling and Golgi transport"/>
    <property type="match status" value="1"/>
</dbReference>
<organism evidence="2 3">
    <name type="scientific">Methanofervidicoccus abyssi</name>
    <dbReference type="NCBI Taxonomy" id="2082189"/>
    <lineage>
        <taxon>Archaea</taxon>
        <taxon>Methanobacteriati</taxon>
        <taxon>Methanobacteriota</taxon>
        <taxon>Methanomada group</taxon>
        <taxon>Methanococci</taxon>
        <taxon>Methanococcales</taxon>
        <taxon>Methanofervidicoccus</taxon>
    </lineage>
</organism>
<accession>A0A401HQK4</accession>
<evidence type="ECO:0000259" key="1">
    <source>
        <dbReference type="SMART" id="SM00989"/>
    </source>
</evidence>
<dbReference type="Proteomes" id="UP000290527">
    <property type="component" value="Unassembled WGS sequence"/>
</dbReference>
<dbReference type="RefSeq" id="WP_131007266.1">
    <property type="nucleotide sequence ID" value="NZ_BFAX01000003.1"/>
</dbReference>
<reference evidence="2 3" key="1">
    <citation type="journal article" date="2019" name="Int. J. Syst. Evol. Microbiol.">
        <title>Methanofervidicoccus abyssi gen. nov., sp. nov., a hydrogenotrophic methanogen, isolated from a hydrothermal vent chimney in the Mid-Cayman Spreading Center, the Caribbean Sea.</title>
        <authorList>
            <person name="Sakai S."/>
            <person name="Takaki Y."/>
            <person name="Miyazaki M."/>
            <person name="Ogawara M."/>
            <person name="Yanagawa K."/>
            <person name="Miyazaki J."/>
            <person name="Takai K."/>
        </authorList>
    </citation>
    <scope>NUCLEOTIDE SEQUENCE [LARGE SCALE GENOMIC DNA]</scope>
    <source>
        <strain evidence="2 3">HHB</strain>
    </source>
</reference>
<dbReference type="AlphaFoldDB" id="A0A401HQK4"/>
<keyword evidence="3" id="KW-1185">Reference proteome</keyword>